<dbReference type="Gene3D" id="1.25.40.10">
    <property type="entry name" value="Tetratricopeptide repeat domain"/>
    <property type="match status" value="1"/>
</dbReference>
<keyword evidence="2" id="KW-0732">Signal</keyword>
<protein>
    <recommendedName>
        <fullName evidence="5">Tetratricopeptide repeat protein</fullName>
    </recommendedName>
</protein>
<proteinExistence type="predicted"/>
<reference evidence="3 4" key="1">
    <citation type="submission" date="2019-03" db="EMBL/GenBank/DDBJ databases">
        <title>Genomic Encyclopedia of Type Strains, Phase IV (KMG-IV): sequencing the most valuable type-strain genomes for metagenomic binning, comparative biology and taxonomic classification.</title>
        <authorList>
            <person name="Goeker M."/>
        </authorList>
    </citation>
    <scope>NUCLEOTIDE SEQUENCE [LARGE SCALE GENOMIC DNA]</scope>
    <source>
        <strain evidence="3 4">DSM 11901</strain>
    </source>
</reference>
<feature type="signal peptide" evidence="2">
    <location>
        <begin position="1"/>
        <end position="40"/>
    </location>
</feature>
<feature type="chain" id="PRO_5020821354" description="Tetratricopeptide repeat protein" evidence="2">
    <location>
        <begin position="41"/>
        <end position="485"/>
    </location>
</feature>
<accession>A0A4R6R6Y8</accession>
<feature type="region of interest" description="Disordered" evidence="1">
    <location>
        <begin position="38"/>
        <end position="98"/>
    </location>
</feature>
<dbReference type="InterPro" id="IPR011990">
    <property type="entry name" value="TPR-like_helical_dom_sf"/>
</dbReference>
<evidence type="ECO:0000313" key="3">
    <source>
        <dbReference type="EMBL" id="TDP81622.1"/>
    </source>
</evidence>
<dbReference type="SUPFAM" id="SSF48452">
    <property type="entry name" value="TPR-like"/>
    <property type="match status" value="1"/>
</dbReference>
<name>A0A4R6R6Y8_9BURK</name>
<dbReference type="EMBL" id="SNXW01000007">
    <property type="protein sequence ID" value="TDP81622.1"/>
    <property type="molecule type" value="Genomic_DNA"/>
</dbReference>
<evidence type="ECO:0000313" key="4">
    <source>
        <dbReference type="Proteomes" id="UP000294593"/>
    </source>
</evidence>
<dbReference type="Proteomes" id="UP000294593">
    <property type="component" value="Unassembled WGS sequence"/>
</dbReference>
<comment type="caution">
    <text evidence="3">The sequence shown here is derived from an EMBL/GenBank/DDBJ whole genome shotgun (WGS) entry which is preliminary data.</text>
</comment>
<organism evidence="3 4">
    <name type="scientific">Aquabacterium commune</name>
    <dbReference type="NCBI Taxonomy" id="70586"/>
    <lineage>
        <taxon>Bacteria</taxon>
        <taxon>Pseudomonadati</taxon>
        <taxon>Pseudomonadota</taxon>
        <taxon>Betaproteobacteria</taxon>
        <taxon>Burkholderiales</taxon>
        <taxon>Aquabacterium</taxon>
    </lineage>
</organism>
<keyword evidence="4" id="KW-1185">Reference proteome</keyword>
<feature type="compositionally biased region" description="Basic and acidic residues" evidence="1">
    <location>
        <begin position="83"/>
        <end position="95"/>
    </location>
</feature>
<dbReference type="AlphaFoldDB" id="A0A4R6R6Y8"/>
<evidence type="ECO:0008006" key="5">
    <source>
        <dbReference type="Google" id="ProtNLM"/>
    </source>
</evidence>
<gene>
    <name evidence="3" type="ORF">EV672_10752</name>
</gene>
<sequence>MLERKLCGWMARPHVWAMRVSLATVTAVAVMAGVSTSAGAAEQDHDHAHDGPGHANGSAPKASPMAPAASAVAQPRGKTAAQRKAELIQDPRRLDPGTMSRRADLLAQAEGELAQGNAQAAEKTLDRAAGMLHAADTEMGLVRAYMQAGDYRRALSFAAHTAGAHPEDISGLGLYAWLLHLGGQPAVARQLLDQTLAQVRPPQREAPSVRLLTEVSQRLQAQQLALDGTLLQPPMRLAPMPHGAVPVGQARVAGAAWLLPDGQHALLPLAAMPLDAPGTRLWLRNGLGRTVQATPEKAFPDIGLRLVHLREPLADPKDEAMAALWQVPLRDAFPGTPAVVMSHAHSVQPHAAWPLLSVGFLGAPVPAPAFEAASAPPTMNASSIQLAPQPAPQPVPVSWRRLGIPLPEGQGAGPVLDMSGRLLGLAVPVPDGAQLVVPISRLRQVVGERFGQVASEPTGQRQPVDQLYEGLLRATLQAIVAPPLN</sequence>
<feature type="compositionally biased region" description="Low complexity" evidence="1">
    <location>
        <begin position="53"/>
        <end position="73"/>
    </location>
</feature>
<evidence type="ECO:0000256" key="1">
    <source>
        <dbReference type="SAM" id="MobiDB-lite"/>
    </source>
</evidence>
<evidence type="ECO:0000256" key="2">
    <source>
        <dbReference type="SAM" id="SignalP"/>
    </source>
</evidence>
<feature type="compositionally biased region" description="Basic and acidic residues" evidence="1">
    <location>
        <begin position="42"/>
        <end position="52"/>
    </location>
</feature>